<dbReference type="GO" id="GO:0030915">
    <property type="term" value="C:Smc5-Smc6 complex"/>
    <property type="evidence" value="ECO:0007669"/>
    <property type="project" value="TreeGrafter"/>
</dbReference>
<dbReference type="GO" id="GO:0005634">
    <property type="term" value="C:nucleus"/>
    <property type="evidence" value="ECO:0007669"/>
    <property type="project" value="TreeGrafter"/>
</dbReference>
<comment type="caution">
    <text evidence="3">The sequence shown here is derived from an EMBL/GenBank/DDBJ whole genome shotgun (WGS) entry which is preliminary data.</text>
</comment>
<dbReference type="PANTHER" id="PTHR45916:SF1">
    <property type="entry name" value="STRUCTURAL MAINTENANCE OF CHROMOSOMES PROTEIN 5"/>
    <property type="match status" value="1"/>
</dbReference>
<dbReference type="GO" id="GO:0003697">
    <property type="term" value="F:single-stranded DNA binding"/>
    <property type="evidence" value="ECO:0007669"/>
    <property type="project" value="TreeGrafter"/>
</dbReference>
<gene>
    <name evidence="3" type="ORF">AMK59_7515</name>
</gene>
<dbReference type="Proteomes" id="UP000051574">
    <property type="component" value="Unassembled WGS sequence"/>
</dbReference>
<sequence length="325" mass="38297">DIQRKLQQHIHEMKEISKQLGIMEAKKSELQILKRDNMHERRGLENKVAQIENVKQQRLQYLRNLDNDAYKATLWLRENSQHFKGQVFEPMMLEINVINSSNAVYIENTIPVRDRVALTCTNKDDMNFLIQSLRDNLNLGINIVYSDPDETIHMYQPRIPIERLKQYGFYAYLSSLITAPTPIITYLCKNYRIHNTPVGNDQTNKCFEDIPREISCFFSDRFRFSCSYSRYTGEKITRQNEIKSSGCLAISVDLAKLENIQGQLNDNQRAYERYDVQIQELQNRITELSERKERLSESLKNIKNICQNIQTIDSRIRVVHNNIEQ</sequence>
<protein>
    <recommendedName>
        <fullName evidence="5">SMC hinge domain-containing protein</fullName>
    </recommendedName>
</protein>
<organism evidence="3 4">
    <name type="scientific">Oryctes borbonicus</name>
    <dbReference type="NCBI Taxonomy" id="1629725"/>
    <lineage>
        <taxon>Eukaryota</taxon>
        <taxon>Metazoa</taxon>
        <taxon>Ecdysozoa</taxon>
        <taxon>Arthropoda</taxon>
        <taxon>Hexapoda</taxon>
        <taxon>Insecta</taxon>
        <taxon>Pterygota</taxon>
        <taxon>Neoptera</taxon>
        <taxon>Endopterygota</taxon>
        <taxon>Coleoptera</taxon>
        <taxon>Polyphaga</taxon>
        <taxon>Scarabaeiformia</taxon>
        <taxon>Scarabaeidae</taxon>
        <taxon>Dynastinae</taxon>
        <taxon>Oryctes</taxon>
    </lineage>
</organism>
<feature type="non-terminal residue" evidence="3">
    <location>
        <position position="325"/>
    </location>
</feature>
<evidence type="ECO:0008006" key="5">
    <source>
        <dbReference type="Google" id="ProtNLM"/>
    </source>
</evidence>
<proteinExistence type="predicted"/>
<accession>A0A0T6AV43</accession>
<evidence type="ECO:0000256" key="1">
    <source>
        <dbReference type="ARBA" id="ARBA00023054"/>
    </source>
</evidence>
<keyword evidence="1 2" id="KW-0175">Coiled coil</keyword>
<evidence type="ECO:0000313" key="3">
    <source>
        <dbReference type="EMBL" id="KRT79011.1"/>
    </source>
</evidence>
<dbReference type="PANTHER" id="PTHR45916">
    <property type="entry name" value="STRUCTURAL MAINTENANCE OF CHROMOSOMES PROTEIN 5"/>
    <property type="match status" value="1"/>
</dbReference>
<reference evidence="3 4" key="1">
    <citation type="submission" date="2015-09" db="EMBL/GenBank/DDBJ databases">
        <title>Draft genome of the scarab beetle Oryctes borbonicus.</title>
        <authorList>
            <person name="Meyer J.M."/>
            <person name="Markov G.V."/>
            <person name="Baskaran P."/>
            <person name="Herrmann M."/>
            <person name="Sommer R.J."/>
            <person name="Roedelsperger C."/>
        </authorList>
    </citation>
    <scope>NUCLEOTIDE SEQUENCE [LARGE SCALE GENOMIC DNA]</scope>
    <source>
        <strain evidence="3">OB123</strain>
        <tissue evidence="3">Whole animal</tissue>
    </source>
</reference>
<dbReference type="EMBL" id="LJIG01022730">
    <property type="protein sequence ID" value="KRT79011.1"/>
    <property type="molecule type" value="Genomic_DNA"/>
</dbReference>
<dbReference type="GO" id="GO:0000724">
    <property type="term" value="P:double-strand break repair via homologous recombination"/>
    <property type="evidence" value="ECO:0007669"/>
    <property type="project" value="TreeGrafter"/>
</dbReference>
<dbReference type="AlphaFoldDB" id="A0A0T6AV43"/>
<dbReference type="OrthoDB" id="6780701at2759"/>
<feature type="non-terminal residue" evidence="3">
    <location>
        <position position="1"/>
    </location>
</feature>
<evidence type="ECO:0000313" key="4">
    <source>
        <dbReference type="Proteomes" id="UP000051574"/>
    </source>
</evidence>
<evidence type="ECO:0000256" key="2">
    <source>
        <dbReference type="SAM" id="Coils"/>
    </source>
</evidence>
<keyword evidence="4" id="KW-1185">Reference proteome</keyword>
<feature type="coiled-coil region" evidence="2">
    <location>
        <begin position="264"/>
        <end position="305"/>
    </location>
</feature>
<name>A0A0T6AV43_9SCAR</name>